<dbReference type="SFLD" id="SFLDG01140">
    <property type="entry name" value="C2.B:_Phosphomannomutase_and_P"/>
    <property type="match status" value="1"/>
</dbReference>
<dbReference type="PANTHER" id="PTHR10000">
    <property type="entry name" value="PHOSPHOSERINE PHOSPHATASE"/>
    <property type="match status" value="1"/>
</dbReference>
<name>A0ABS8YM48_9BACL</name>
<dbReference type="SUPFAM" id="SSF56784">
    <property type="entry name" value="HAD-like"/>
    <property type="match status" value="1"/>
</dbReference>
<sequence length="244" mass="27126">MSKYTLLALDMDGTVLDEDQNISTETADAIHAARDAGIIVMFSTGRAFQNAQPYAEELGLESPMVTVNGSEVWKNSNELLVRHLLDRDAVSKMVEMSEQYDAWFWAYSTERQYNRENWDADIDAEEWLKFGYFTEDDQVREQLWKELRAMGGLELTNSSPHNIEINPIGISKASGIQTVCDLLGFSMSQVVAVGDSLNDLAVIRAAGLGVAMGNAQDEVKKAADVVVRSNNEHGVAQVIREYVL</sequence>
<dbReference type="InterPro" id="IPR036412">
    <property type="entry name" value="HAD-like_sf"/>
</dbReference>
<dbReference type="Pfam" id="PF08282">
    <property type="entry name" value="Hydrolase_3"/>
    <property type="match status" value="1"/>
</dbReference>
<dbReference type="Gene3D" id="3.30.1240.10">
    <property type="match status" value="1"/>
</dbReference>
<dbReference type="CDD" id="cd07516">
    <property type="entry name" value="HAD_Pase"/>
    <property type="match status" value="1"/>
</dbReference>
<dbReference type="PROSITE" id="PS01229">
    <property type="entry name" value="COF_2"/>
    <property type="match status" value="1"/>
</dbReference>
<keyword evidence="2" id="KW-1185">Reference proteome</keyword>
<accession>A0ABS8YM48</accession>
<keyword evidence="1" id="KW-0378">Hydrolase</keyword>
<dbReference type="Proteomes" id="UP001199916">
    <property type="component" value="Unassembled WGS sequence"/>
</dbReference>
<dbReference type="Gene3D" id="3.40.50.1000">
    <property type="entry name" value="HAD superfamily/HAD-like"/>
    <property type="match status" value="1"/>
</dbReference>
<dbReference type="InterPro" id="IPR023214">
    <property type="entry name" value="HAD_sf"/>
</dbReference>
<evidence type="ECO:0000313" key="2">
    <source>
        <dbReference type="Proteomes" id="UP001199916"/>
    </source>
</evidence>
<dbReference type="SFLD" id="SFLDS00003">
    <property type="entry name" value="Haloacid_Dehalogenase"/>
    <property type="match status" value="1"/>
</dbReference>
<gene>
    <name evidence="1" type="ORF">LQV63_19715</name>
</gene>
<comment type="caution">
    <text evidence="1">The sequence shown here is derived from an EMBL/GenBank/DDBJ whole genome shotgun (WGS) entry which is preliminary data.</text>
</comment>
<dbReference type="NCBIfam" id="TIGR01484">
    <property type="entry name" value="HAD-SF-IIB"/>
    <property type="match status" value="1"/>
</dbReference>
<dbReference type="GO" id="GO:0016787">
    <property type="term" value="F:hydrolase activity"/>
    <property type="evidence" value="ECO:0007669"/>
    <property type="project" value="UniProtKB-KW"/>
</dbReference>
<dbReference type="SFLD" id="SFLDG01144">
    <property type="entry name" value="C2.B.4:_PGP_Like"/>
    <property type="match status" value="1"/>
</dbReference>
<evidence type="ECO:0000313" key="1">
    <source>
        <dbReference type="EMBL" id="MCE5171533.1"/>
    </source>
</evidence>
<dbReference type="RefSeq" id="WP_026011292.1">
    <property type="nucleotide sequence ID" value="NZ_JAJNBZ010000018.1"/>
</dbReference>
<dbReference type="EMBL" id="JAJNBZ010000018">
    <property type="protein sequence ID" value="MCE5171533.1"/>
    <property type="molecule type" value="Genomic_DNA"/>
</dbReference>
<dbReference type="InterPro" id="IPR006379">
    <property type="entry name" value="HAD-SF_hydro_IIB"/>
</dbReference>
<protein>
    <submittedName>
        <fullName evidence="1">Cof-type HAD-IIB family hydrolase</fullName>
    </submittedName>
</protein>
<reference evidence="1 2" key="1">
    <citation type="submission" date="2021-11" db="EMBL/GenBank/DDBJ databases">
        <title>Draft genome sequence of Paenibacillus profundus YoMME, a new Gram-positive bacteria with exoelectrogenic properties.</title>
        <authorList>
            <person name="Hubenova Y."/>
            <person name="Hubenova E."/>
            <person name="Manasiev Y."/>
            <person name="Peykov S."/>
            <person name="Mitov M."/>
        </authorList>
    </citation>
    <scope>NUCLEOTIDE SEQUENCE [LARGE SCALE GENOMIC DNA]</scope>
    <source>
        <strain evidence="1 2">YoMME</strain>
    </source>
</reference>
<proteinExistence type="predicted"/>
<dbReference type="PANTHER" id="PTHR10000:SF55">
    <property type="entry name" value="5-AMINO-6-(5-PHOSPHO-D-RIBITYLAMINO)URACIL PHOSPHATASE YCSE"/>
    <property type="match status" value="1"/>
</dbReference>
<organism evidence="1 2">
    <name type="scientific">Paenibacillus profundus</name>
    <dbReference type="NCBI Taxonomy" id="1173085"/>
    <lineage>
        <taxon>Bacteria</taxon>
        <taxon>Bacillati</taxon>
        <taxon>Bacillota</taxon>
        <taxon>Bacilli</taxon>
        <taxon>Bacillales</taxon>
        <taxon>Paenibacillaceae</taxon>
        <taxon>Paenibacillus</taxon>
    </lineage>
</organism>